<keyword evidence="3" id="KW-1185">Reference proteome</keyword>
<accession>A0A1Q9C346</accession>
<evidence type="ECO:0000313" key="2">
    <source>
        <dbReference type="EMBL" id="OLP77340.1"/>
    </source>
</evidence>
<comment type="caution">
    <text evidence="2">The sequence shown here is derived from an EMBL/GenBank/DDBJ whole genome shotgun (WGS) entry which is preliminary data.</text>
</comment>
<name>A0A1Q9C346_SYMMI</name>
<dbReference type="AlphaFoldDB" id="A0A1Q9C346"/>
<evidence type="ECO:0000313" key="3">
    <source>
        <dbReference type="Proteomes" id="UP000186817"/>
    </source>
</evidence>
<dbReference type="Proteomes" id="UP000186817">
    <property type="component" value="Unassembled WGS sequence"/>
</dbReference>
<keyword evidence="1" id="KW-1133">Transmembrane helix</keyword>
<feature type="transmembrane region" description="Helical" evidence="1">
    <location>
        <begin position="21"/>
        <end position="43"/>
    </location>
</feature>
<sequence length="203" mass="22487">MLVTTMPTPLRPPLHKLPMRIPWKSVLFMIAFNFIFCADYLIMAPDVSGVERCSAIYWIALLGLYPIVAASVLVAVRYMFTDTKPQEFCDKERTNGNSAVVDALATSDSEKEKVQHNMPLPEAIWLMSLILFAFGLIMKHVLAEPKKEITGLKMFMRHLDDWHQQRGDGTIEGDPTIGRNAVMAMPLLATAVGLLAGLLGLGG</sequence>
<gene>
    <name evidence="2" type="ORF">AK812_SmicGene42603</name>
</gene>
<feature type="transmembrane region" description="Helical" evidence="1">
    <location>
        <begin position="181"/>
        <end position="201"/>
    </location>
</feature>
<proteinExistence type="predicted"/>
<protein>
    <submittedName>
        <fullName evidence="2">Uncharacterized protein</fullName>
    </submittedName>
</protein>
<reference evidence="2 3" key="1">
    <citation type="submission" date="2016-02" db="EMBL/GenBank/DDBJ databases">
        <title>Genome analysis of coral dinoflagellate symbionts highlights evolutionary adaptations to a symbiotic lifestyle.</title>
        <authorList>
            <person name="Aranda M."/>
            <person name="Li Y."/>
            <person name="Liew Y.J."/>
            <person name="Baumgarten S."/>
            <person name="Simakov O."/>
            <person name="Wilson M."/>
            <person name="Piel J."/>
            <person name="Ashoor H."/>
            <person name="Bougouffa S."/>
            <person name="Bajic V.B."/>
            <person name="Ryu T."/>
            <person name="Ravasi T."/>
            <person name="Bayer T."/>
            <person name="Micklem G."/>
            <person name="Kim H."/>
            <person name="Bhak J."/>
            <person name="Lajeunesse T.C."/>
            <person name="Voolstra C.R."/>
        </authorList>
    </citation>
    <scope>NUCLEOTIDE SEQUENCE [LARGE SCALE GENOMIC DNA]</scope>
    <source>
        <strain evidence="2 3">CCMP2467</strain>
    </source>
</reference>
<feature type="transmembrane region" description="Helical" evidence="1">
    <location>
        <begin position="55"/>
        <end position="76"/>
    </location>
</feature>
<feature type="non-terminal residue" evidence="2">
    <location>
        <position position="203"/>
    </location>
</feature>
<organism evidence="2 3">
    <name type="scientific">Symbiodinium microadriaticum</name>
    <name type="common">Dinoflagellate</name>
    <name type="synonym">Zooxanthella microadriatica</name>
    <dbReference type="NCBI Taxonomy" id="2951"/>
    <lineage>
        <taxon>Eukaryota</taxon>
        <taxon>Sar</taxon>
        <taxon>Alveolata</taxon>
        <taxon>Dinophyceae</taxon>
        <taxon>Suessiales</taxon>
        <taxon>Symbiodiniaceae</taxon>
        <taxon>Symbiodinium</taxon>
    </lineage>
</organism>
<feature type="transmembrane region" description="Helical" evidence="1">
    <location>
        <begin position="123"/>
        <end position="142"/>
    </location>
</feature>
<dbReference type="EMBL" id="LSRX01001787">
    <property type="protein sequence ID" value="OLP77340.1"/>
    <property type="molecule type" value="Genomic_DNA"/>
</dbReference>
<keyword evidence="1" id="KW-0812">Transmembrane</keyword>
<dbReference type="OrthoDB" id="424091at2759"/>
<keyword evidence="1" id="KW-0472">Membrane</keyword>
<evidence type="ECO:0000256" key="1">
    <source>
        <dbReference type="SAM" id="Phobius"/>
    </source>
</evidence>